<dbReference type="Pfam" id="PF00535">
    <property type="entry name" value="Glycos_transf_2"/>
    <property type="match status" value="1"/>
</dbReference>
<dbReference type="PANTHER" id="PTHR43630">
    <property type="entry name" value="POLY-BETA-1,6-N-ACETYL-D-GLUCOSAMINE SYNTHASE"/>
    <property type="match status" value="1"/>
</dbReference>
<protein>
    <submittedName>
        <fullName evidence="3">Glycosyltransferase family 2 protein</fullName>
    </submittedName>
</protein>
<keyword evidence="1" id="KW-0802">TPR repeat</keyword>
<dbReference type="EMBL" id="JAMDLY010000006">
    <property type="protein sequence ID" value="MCY9528644.1"/>
    <property type="molecule type" value="Genomic_DNA"/>
</dbReference>
<comment type="caution">
    <text evidence="3">The sequence shown here is derived from an EMBL/GenBank/DDBJ whole genome shotgun (WGS) entry which is preliminary data.</text>
</comment>
<keyword evidence="4" id="KW-1185">Reference proteome</keyword>
<evidence type="ECO:0000313" key="4">
    <source>
        <dbReference type="Proteomes" id="UP001527090"/>
    </source>
</evidence>
<evidence type="ECO:0000256" key="1">
    <source>
        <dbReference type="PROSITE-ProRule" id="PRU00339"/>
    </source>
</evidence>
<feature type="repeat" description="TPR" evidence="1">
    <location>
        <begin position="264"/>
        <end position="297"/>
    </location>
</feature>
<dbReference type="InterPro" id="IPR001173">
    <property type="entry name" value="Glyco_trans_2-like"/>
</dbReference>
<dbReference type="Proteomes" id="UP001527090">
    <property type="component" value="Unassembled WGS sequence"/>
</dbReference>
<dbReference type="PROSITE" id="PS50005">
    <property type="entry name" value="TPR"/>
    <property type="match status" value="1"/>
</dbReference>
<dbReference type="Gene3D" id="1.25.40.10">
    <property type="entry name" value="Tetratricopeptide repeat domain"/>
    <property type="match status" value="2"/>
</dbReference>
<accession>A0ABT4E4H4</accession>
<dbReference type="SUPFAM" id="SSF48452">
    <property type="entry name" value="TPR-like"/>
    <property type="match status" value="1"/>
</dbReference>
<dbReference type="Gene3D" id="3.90.550.10">
    <property type="entry name" value="Spore Coat Polysaccharide Biosynthesis Protein SpsA, Chain A"/>
    <property type="match status" value="1"/>
</dbReference>
<dbReference type="InterPro" id="IPR019734">
    <property type="entry name" value="TPR_rpt"/>
</dbReference>
<sequence>MKLSICMIVKNEEKHIAECLNSIPDNCEVIVIDTGSTDNTVEIAKSFPKVKLFQVPWEQNFASVRNISLSHATGTHILVLDADERLSTNAYERIKQYVKKYPGIPAAVLIENIDEGDSTIHRMVRLFPKQNKFSFRGVVHEQLFEHDVPAKFLLSDIIIHHYGYQKENYENQKYEFYLELYKQVIKKQPRNGYIWYQIGKLHAVVDNYEPACEAFLNACEYMEAPSLSHASMILHFAKLLHAAHLNEDAIVLLGNHKGMYADYPDIYFQLGILNMEIGNLAEIRSCFESALELGETTKYTTTSGVGSYLAAYNLGVYYEVTGDMVLAKKYYLLAAPNSNLAAKRLELMVKR</sequence>
<evidence type="ECO:0000313" key="3">
    <source>
        <dbReference type="EMBL" id="MCY9528644.1"/>
    </source>
</evidence>
<name>A0ABT4E4H4_PAEAL</name>
<gene>
    <name evidence="3" type="ORF">M5X04_04735</name>
</gene>
<feature type="domain" description="Glycosyltransferase 2-like" evidence="2">
    <location>
        <begin position="4"/>
        <end position="123"/>
    </location>
</feature>
<dbReference type="PANTHER" id="PTHR43630:SF2">
    <property type="entry name" value="GLYCOSYLTRANSFERASE"/>
    <property type="match status" value="1"/>
</dbReference>
<dbReference type="SUPFAM" id="SSF53448">
    <property type="entry name" value="Nucleotide-diphospho-sugar transferases"/>
    <property type="match status" value="1"/>
</dbReference>
<reference evidence="3 4" key="1">
    <citation type="submission" date="2022-05" db="EMBL/GenBank/DDBJ databases">
        <title>Genome Sequencing of Bee-Associated Microbes.</title>
        <authorList>
            <person name="Dunlap C."/>
        </authorList>
    </citation>
    <scope>NUCLEOTIDE SEQUENCE [LARGE SCALE GENOMIC DNA]</scope>
    <source>
        <strain evidence="3 4">NRRL NRS-750</strain>
    </source>
</reference>
<evidence type="ECO:0000259" key="2">
    <source>
        <dbReference type="Pfam" id="PF00535"/>
    </source>
</evidence>
<dbReference type="InterPro" id="IPR029044">
    <property type="entry name" value="Nucleotide-diphossugar_trans"/>
</dbReference>
<dbReference type="CDD" id="cd02511">
    <property type="entry name" value="Beta4Glucosyltransferase"/>
    <property type="match status" value="1"/>
</dbReference>
<dbReference type="InterPro" id="IPR011990">
    <property type="entry name" value="TPR-like_helical_dom_sf"/>
</dbReference>
<dbReference type="RefSeq" id="WP_090514128.1">
    <property type="nucleotide sequence ID" value="NZ_JAMDLY010000006.1"/>
</dbReference>
<proteinExistence type="predicted"/>
<organism evidence="3 4">
    <name type="scientific">Paenibacillus alvei</name>
    <name type="common">Bacillus alvei</name>
    <dbReference type="NCBI Taxonomy" id="44250"/>
    <lineage>
        <taxon>Bacteria</taxon>
        <taxon>Bacillati</taxon>
        <taxon>Bacillota</taxon>
        <taxon>Bacilli</taxon>
        <taxon>Bacillales</taxon>
        <taxon>Paenibacillaceae</taxon>
        <taxon>Paenibacillus</taxon>
    </lineage>
</organism>